<name>A0A6A5XGK2_9PLEO</name>
<keyword evidence="3" id="KW-1185">Reference proteome</keyword>
<feature type="compositionally biased region" description="Low complexity" evidence="1">
    <location>
        <begin position="554"/>
        <end position="565"/>
    </location>
</feature>
<feature type="compositionally biased region" description="Polar residues" evidence="1">
    <location>
        <begin position="290"/>
        <end position="313"/>
    </location>
</feature>
<reference evidence="2" key="1">
    <citation type="journal article" date="2020" name="Stud. Mycol.">
        <title>101 Dothideomycetes genomes: a test case for predicting lifestyles and emergence of pathogens.</title>
        <authorList>
            <person name="Haridas S."/>
            <person name="Albert R."/>
            <person name="Binder M."/>
            <person name="Bloem J."/>
            <person name="Labutti K."/>
            <person name="Salamov A."/>
            <person name="Andreopoulos B."/>
            <person name="Baker S."/>
            <person name="Barry K."/>
            <person name="Bills G."/>
            <person name="Bluhm B."/>
            <person name="Cannon C."/>
            <person name="Castanera R."/>
            <person name="Culley D."/>
            <person name="Daum C."/>
            <person name="Ezra D."/>
            <person name="Gonzalez J."/>
            <person name="Henrissat B."/>
            <person name="Kuo A."/>
            <person name="Liang C."/>
            <person name="Lipzen A."/>
            <person name="Lutzoni F."/>
            <person name="Magnuson J."/>
            <person name="Mondo S."/>
            <person name="Nolan M."/>
            <person name="Ohm R."/>
            <person name="Pangilinan J."/>
            <person name="Park H.-J."/>
            <person name="Ramirez L."/>
            <person name="Alfaro M."/>
            <person name="Sun H."/>
            <person name="Tritt A."/>
            <person name="Yoshinaga Y."/>
            <person name="Zwiers L.-H."/>
            <person name="Turgeon B."/>
            <person name="Goodwin S."/>
            <person name="Spatafora J."/>
            <person name="Crous P."/>
            <person name="Grigoriev I."/>
        </authorList>
    </citation>
    <scope>NUCLEOTIDE SEQUENCE</scope>
    <source>
        <strain evidence="2">CBS 175.79</strain>
    </source>
</reference>
<dbReference type="OrthoDB" id="419770at2759"/>
<feature type="region of interest" description="Disordered" evidence="1">
    <location>
        <begin position="409"/>
        <end position="439"/>
    </location>
</feature>
<evidence type="ECO:0000313" key="3">
    <source>
        <dbReference type="Proteomes" id="UP000799778"/>
    </source>
</evidence>
<gene>
    <name evidence="2" type="ORF">BU24DRAFT_267092</name>
</gene>
<feature type="region of interest" description="Disordered" evidence="1">
    <location>
        <begin position="19"/>
        <end position="49"/>
    </location>
</feature>
<dbReference type="Proteomes" id="UP000799778">
    <property type="component" value="Unassembled WGS sequence"/>
</dbReference>
<feature type="compositionally biased region" description="Polar residues" evidence="1">
    <location>
        <begin position="409"/>
        <end position="420"/>
    </location>
</feature>
<feature type="compositionally biased region" description="Basic and acidic residues" evidence="1">
    <location>
        <begin position="19"/>
        <end position="37"/>
    </location>
</feature>
<feature type="region of interest" description="Disordered" evidence="1">
    <location>
        <begin position="593"/>
        <end position="639"/>
    </location>
</feature>
<accession>A0A6A5XGK2</accession>
<feature type="compositionally biased region" description="Polar residues" evidence="1">
    <location>
        <begin position="601"/>
        <end position="613"/>
    </location>
</feature>
<feature type="compositionally biased region" description="Low complexity" evidence="1">
    <location>
        <begin position="145"/>
        <end position="174"/>
    </location>
</feature>
<feature type="compositionally biased region" description="Low complexity" evidence="1">
    <location>
        <begin position="354"/>
        <end position="389"/>
    </location>
</feature>
<evidence type="ECO:0000313" key="2">
    <source>
        <dbReference type="EMBL" id="KAF2011967.1"/>
    </source>
</evidence>
<feature type="region of interest" description="Disordered" evidence="1">
    <location>
        <begin position="271"/>
        <end position="327"/>
    </location>
</feature>
<dbReference type="EMBL" id="ML978073">
    <property type="protein sequence ID" value="KAF2011967.1"/>
    <property type="molecule type" value="Genomic_DNA"/>
</dbReference>
<dbReference type="AlphaFoldDB" id="A0A6A5XGK2"/>
<dbReference type="RefSeq" id="XP_033380306.1">
    <property type="nucleotide sequence ID" value="XM_033522559.1"/>
</dbReference>
<feature type="region of interest" description="Disordered" evidence="1">
    <location>
        <begin position="352"/>
        <end position="389"/>
    </location>
</feature>
<evidence type="ECO:0000256" key="1">
    <source>
        <dbReference type="SAM" id="MobiDB-lite"/>
    </source>
</evidence>
<sequence length="639" mass="70587">MESDRSHLSITLPRNFMFHYHDEHPPRTPEPEVRPATDDLQPPPPPRQTLKVRRRRTTATIVARNVEDLLYDERPMIPTIEAPELHSDVSMDLSHLATQTDDAYLSPAIVFHRMVSPPKTPVSQMREFNTFQNDIHWSDTDHASQSESSSRPTSSSGFSDSSISSRESFESFPSLGGSCTSPEEDMVDPFSYYQSPEAKWQPDSSPLATQRRVHPQKKLKLKAYFTQEMDYHLWMTYLQYLQDPTVTPFKALPSTVPPNGVCHRVARMARKTWRGPRSAPTTPWMRSKSRFTSRNGTPDTIKPNKSGSNTPVPGSTKPHARFPTEKQCRKRLRDLAKSKPTLSAHYQRLLNHRSPSPFQSSPQEASSSSTQPPAGLSSPFSSGGGSTTFSTRDMNVSLAASTAASMQFGNPLSQLSSQATPRPAREARSSAHQKSQSLHIGLGLGIGSMMRSSFTTMSEMTDRSMNQPAAQTWHAPSARPGGLGSPLQLHAPRPISRPFRRRALHNFEEQVRNRGNSFVDQVFGAPAESSHRRVRSRGFSLGDMMEGARRAPPSTNGSTTTNVSTEANPFASILGTPQSLVRDSAAADQATIRLGSPFSGRPNNTFPRASTSYGFEPPASFEQRFAGLSDGSNRPGNQS</sequence>
<dbReference type="GeneID" id="54279956"/>
<feature type="region of interest" description="Disordered" evidence="1">
    <location>
        <begin position="140"/>
        <end position="188"/>
    </location>
</feature>
<protein>
    <submittedName>
        <fullName evidence="2">Uncharacterized protein</fullName>
    </submittedName>
</protein>
<feature type="region of interest" description="Disordered" evidence="1">
    <location>
        <begin position="542"/>
        <end position="568"/>
    </location>
</feature>
<organism evidence="2 3">
    <name type="scientific">Aaosphaeria arxii CBS 175.79</name>
    <dbReference type="NCBI Taxonomy" id="1450172"/>
    <lineage>
        <taxon>Eukaryota</taxon>
        <taxon>Fungi</taxon>
        <taxon>Dikarya</taxon>
        <taxon>Ascomycota</taxon>
        <taxon>Pezizomycotina</taxon>
        <taxon>Dothideomycetes</taxon>
        <taxon>Pleosporomycetidae</taxon>
        <taxon>Pleosporales</taxon>
        <taxon>Pleosporales incertae sedis</taxon>
        <taxon>Aaosphaeria</taxon>
    </lineage>
</organism>
<feature type="compositionally biased region" description="Polar residues" evidence="1">
    <location>
        <begin position="630"/>
        <end position="639"/>
    </location>
</feature>
<proteinExistence type="predicted"/>